<dbReference type="InterPro" id="IPR048958">
    <property type="entry name" value="Polysacc_lyase_14"/>
</dbReference>
<comment type="caution">
    <text evidence="2">The sequence shown here is derived from an EMBL/GenBank/DDBJ whole genome shotgun (WGS) entry which is preliminary data.</text>
</comment>
<dbReference type="STRING" id="1236989.JCM15548_1712"/>
<name>A0A0E9LTY8_9BACT</name>
<protein>
    <recommendedName>
        <fullName evidence="1">Polysaccharide lyase 14 domain-containing protein</fullName>
    </recommendedName>
</protein>
<sequence length="102" mass="11793">MKTDFGEHEFLRWNSQPALLECGTWNTIELQIKMNAPDQSNGEVRCSLNQKEGLVLKNICFRKTENLKIDQLLFSCFMGGDDPSYAPSSYQFLLFKNFAVEY</sequence>
<dbReference type="AlphaFoldDB" id="A0A0E9LTY8"/>
<organism evidence="2 3">
    <name type="scientific">Geofilum rubicundum JCM 15548</name>
    <dbReference type="NCBI Taxonomy" id="1236989"/>
    <lineage>
        <taxon>Bacteria</taxon>
        <taxon>Pseudomonadati</taxon>
        <taxon>Bacteroidota</taxon>
        <taxon>Bacteroidia</taxon>
        <taxon>Marinilabiliales</taxon>
        <taxon>Marinilabiliaceae</taxon>
        <taxon>Geofilum</taxon>
    </lineage>
</organism>
<dbReference type="PANTHER" id="PTHR40124:SF1">
    <property type="entry name" value="DISAGGREGATASE RELATED REPEAT PROTEIN"/>
    <property type="match status" value="1"/>
</dbReference>
<evidence type="ECO:0000259" key="1">
    <source>
        <dbReference type="Pfam" id="PF21294"/>
    </source>
</evidence>
<proteinExistence type="predicted"/>
<evidence type="ECO:0000313" key="3">
    <source>
        <dbReference type="Proteomes" id="UP000032900"/>
    </source>
</evidence>
<dbReference type="PANTHER" id="PTHR40124">
    <property type="match status" value="1"/>
</dbReference>
<accession>A0A0E9LTY8</accession>
<reference evidence="2 3" key="1">
    <citation type="journal article" date="2015" name="Microbes Environ.">
        <title>Distribution and evolution of nitrogen fixation genes in the phylum bacteroidetes.</title>
        <authorList>
            <person name="Inoue J."/>
            <person name="Oshima K."/>
            <person name="Suda W."/>
            <person name="Sakamoto M."/>
            <person name="Iino T."/>
            <person name="Noda S."/>
            <person name="Hongoh Y."/>
            <person name="Hattori M."/>
            <person name="Ohkuma M."/>
        </authorList>
    </citation>
    <scope>NUCLEOTIDE SEQUENCE [LARGE SCALE GENOMIC DNA]</scope>
    <source>
        <strain evidence="2">JCM 15548</strain>
    </source>
</reference>
<dbReference type="Pfam" id="PF21294">
    <property type="entry name" value="Polysacc_lyase_14"/>
    <property type="match status" value="1"/>
</dbReference>
<keyword evidence="3" id="KW-1185">Reference proteome</keyword>
<dbReference type="Proteomes" id="UP000032900">
    <property type="component" value="Unassembled WGS sequence"/>
</dbReference>
<dbReference type="EMBL" id="BAZW01000003">
    <property type="protein sequence ID" value="GAO28596.1"/>
    <property type="molecule type" value="Genomic_DNA"/>
</dbReference>
<evidence type="ECO:0000313" key="2">
    <source>
        <dbReference type="EMBL" id="GAO28596.1"/>
    </source>
</evidence>
<gene>
    <name evidence="2" type="ORF">JCM15548_1712</name>
</gene>
<dbReference type="Gene3D" id="2.60.120.200">
    <property type="match status" value="1"/>
</dbReference>
<feature type="domain" description="Polysaccharide lyase 14" evidence="1">
    <location>
        <begin position="22"/>
        <end position="98"/>
    </location>
</feature>
<dbReference type="OrthoDB" id="9774929at2"/>